<dbReference type="AlphaFoldDB" id="A0A1G9XM94"/>
<dbReference type="Gene3D" id="1.20.1250.20">
    <property type="entry name" value="MFS general substrate transporter like domains"/>
    <property type="match status" value="1"/>
</dbReference>
<evidence type="ECO:0000256" key="3">
    <source>
        <dbReference type="ARBA" id="ARBA00022989"/>
    </source>
</evidence>
<feature type="transmembrane region" description="Helical" evidence="5">
    <location>
        <begin position="434"/>
        <end position="455"/>
    </location>
</feature>
<feature type="transmembrane region" description="Helical" evidence="5">
    <location>
        <begin position="176"/>
        <end position="198"/>
    </location>
</feature>
<feature type="domain" description="Major facilitator superfamily (MFS) profile" evidence="6">
    <location>
        <begin position="25"/>
        <end position="462"/>
    </location>
</feature>
<dbReference type="GO" id="GO:0005886">
    <property type="term" value="C:plasma membrane"/>
    <property type="evidence" value="ECO:0007669"/>
    <property type="project" value="UniProtKB-SubCell"/>
</dbReference>
<organism evidence="7 8">
    <name type="scientific">Allokutzneria albata</name>
    <name type="common">Kibdelosporangium albatum</name>
    <dbReference type="NCBI Taxonomy" id="211114"/>
    <lineage>
        <taxon>Bacteria</taxon>
        <taxon>Bacillati</taxon>
        <taxon>Actinomycetota</taxon>
        <taxon>Actinomycetes</taxon>
        <taxon>Pseudonocardiales</taxon>
        <taxon>Pseudonocardiaceae</taxon>
        <taxon>Allokutzneria</taxon>
    </lineage>
</organism>
<proteinExistence type="predicted"/>
<evidence type="ECO:0000313" key="7">
    <source>
        <dbReference type="EMBL" id="SDM97325.1"/>
    </source>
</evidence>
<evidence type="ECO:0000259" key="6">
    <source>
        <dbReference type="PROSITE" id="PS50850"/>
    </source>
</evidence>
<feature type="transmembrane region" description="Helical" evidence="5">
    <location>
        <begin position="91"/>
        <end position="113"/>
    </location>
</feature>
<feature type="transmembrane region" description="Helical" evidence="5">
    <location>
        <begin position="307"/>
        <end position="327"/>
    </location>
</feature>
<dbReference type="GO" id="GO:0022857">
    <property type="term" value="F:transmembrane transporter activity"/>
    <property type="evidence" value="ECO:0007669"/>
    <property type="project" value="InterPro"/>
</dbReference>
<evidence type="ECO:0000256" key="2">
    <source>
        <dbReference type="ARBA" id="ARBA00022692"/>
    </source>
</evidence>
<evidence type="ECO:0000256" key="5">
    <source>
        <dbReference type="SAM" id="Phobius"/>
    </source>
</evidence>
<reference evidence="7 8" key="1">
    <citation type="submission" date="2016-10" db="EMBL/GenBank/DDBJ databases">
        <authorList>
            <person name="de Groot N.N."/>
        </authorList>
    </citation>
    <scope>NUCLEOTIDE SEQUENCE [LARGE SCALE GENOMIC DNA]</scope>
    <source>
        <strain evidence="7 8">DSM 44149</strain>
    </source>
</reference>
<keyword evidence="4 5" id="KW-0472">Membrane</keyword>
<name>A0A1G9XM94_ALLAB</name>
<comment type="subcellular location">
    <subcellularLocation>
        <location evidence="1">Cell membrane</location>
        <topology evidence="1">Multi-pass membrane protein</topology>
    </subcellularLocation>
</comment>
<dbReference type="InterPro" id="IPR011701">
    <property type="entry name" value="MFS"/>
</dbReference>
<evidence type="ECO:0000313" key="8">
    <source>
        <dbReference type="Proteomes" id="UP000183376"/>
    </source>
</evidence>
<gene>
    <name evidence="7" type="ORF">SAMN04489726_4269</name>
</gene>
<dbReference type="EMBL" id="LT629701">
    <property type="protein sequence ID" value="SDM97325.1"/>
    <property type="molecule type" value="Genomic_DNA"/>
</dbReference>
<evidence type="ECO:0000256" key="4">
    <source>
        <dbReference type="ARBA" id="ARBA00023136"/>
    </source>
</evidence>
<keyword evidence="8" id="KW-1185">Reference proteome</keyword>
<dbReference type="eggNOG" id="COG2814">
    <property type="taxonomic scope" value="Bacteria"/>
</dbReference>
<dbReference type="OrthoDB" id="9778875at2"/>
<keyword evidence="2 5" id="KW-0812">Transmembrane</keyword>
<dbReference type="SUPFAM" id="SSF103473">
    <property type="entry name" value="MFS general substrate transporter"/>
    <property type="match status" value="1"/>
</dbReference>
<feature type="transmembrane region" description="Helical" evidence="5">
    <location>
        <begin position="27"/>
        <end position="47"/>
    </location>
</feature>
<dbReference type="PRINTS" id="PR01036">
    <property type="entry name" value="TCRTETB"/>
</dbReference>
<dbReference type="STRING" id="211114.SAMN04489726_4269"/>
<feature type="transmembrane region" description="Helical" evidence="5">
    <location>
        <begin position="403"/>
        <end position="428"/>
    </location>
</feature>
<dbReference type="Proteomes" id="UP000183376">
    <property type="component" value="Chromosome I"/>
</dbReference>
<dbReference type="PANTHER" id="PTHR23501:SF154">
    <property type="entry name" value="MULTIDRUG-EFFLUX TRANSPORTER RV1634-RELATED"/>
    <property type="match status" value="1"/>
</dbReference>
<dbReference type="Pfam" id="PF07690">
    <property type="entry name" value="MFS_1"/>
    <property type="match status" value="1"/>
</dbReference>
<dbReference type="PROSITE" id="PS50850">
    <property type="entry name" value="MFS"/>
    <property type="match status" value="1"/>
</dbReference>
<protein>
    <submittedName>
        <fullName evidence="7">Predicted arabinose efflux permease, MFS family</fullName>
    </submittedName>
</protein>
<feature type="transmembrane region" description="Helical" evidence="5">
    <location>
        <begin position="147"/>
        <end position="170"/>
    </location>
</feature>
<feature type="transmembrane region" description="Helical" evidence="5">
    <location>
        <begin position="274"/>
        <end position="295"/>
    </location>
</feature>
<feature type="transmembrane region" description="Helical" evidence="5">
    <location>
        <begin position="243"/>
        <end position="262"/>
    </location>
</feature>
<keyword evidence="3 5" id="KW-1133">Transmembrane helix</keyword>
<dbReference type="RefSeq" id="WP_030429055.1">
    <property type="nucleotide sequence ID" value="NZ_JOEF01000005.1"/>
</dbReference>
<feature type="transmembrane region" description="Helical" evidence="5">
    <location>
        <begin position="367"/>
        <end position="391"/>
    </location>
</feature>
<feature type="transmembrane region" description="Helical" evidence="5">
    <location>
        <begin position="219"/>
        <end position="237"/>
    </location>
</feature>
<feature type="transmembrane region" description="Helical" evidence="5">
    <location>
        <begin position="59"/>
        <end position="79"/>
    </location>
</feature>
<accession>A0A1G9XM94</accession>
<feature type="transmembrane region" description="Helical" evidence="5">
    <location>
        <begin position="339"/>
        <end position="361"/>
    </location>
</feature>
<evidence type="ECO:0000256" key="1">
    <source>
        <dbReference type="ARBA" id="ARBA00004651"/>
    </source>
</evidence>
<dbReference type="InterPro" id="IPR036259">
    <property type="entry name" value="MFS_trans_sf"/>
</dbReference>
<dbReference type="PANTHER" id="PTHR23501">
    <property type="entry name" value="MAJOR FACILITATOR SUPERFAMILY"/>
    <property type="match status" value="1"/>
</dbReference>
<sequence>MLDPASGSSGAESGSALWAPDRRVPTLALILLVTLAAFEAMSVGTALPTLVAELGGQDLYSWPFTSFLAASVIGTVLSGRVCDRLGPVPSLIVAPGLFFAGLVVAGVAENMWVLLLGRVLQGAGAGAQIVALYVMVALVYPERDRPAAFGALSAAWVVPSLVGPGLAGLATELLSWRLVFLGLAPLVLIGWLLLIPVVKTLRARPDTVPEQSAEPRKGLPVAAVCAAVGLSALTWAAEHPQLSSLALGIGGLVLLAPSLRRLLPPGTLLGKPGLPVVVLSRGLLSGSFFAVQAYIPLVLANVHGYSPTLAGVPLTVGSLGWSAAAAWQARQRGVQSEVMIRRGFLLLAVALAGAVLIAPAWGPAWLIYPLWAVAGFGMGTAMPNIAVRVLALSTPNDRGFNGAAAQVCDMFGSAALIGLGGVLVGALASAGQPTAAVIPLDLVMAGFALLGAALISRNVRKV</sequence>
<dbReference type="InterPro" id="IPR020846">
    <property type="entry name" value="MFS_dom"/>
</dbReference>
<feature type="transmembrane region" description="Helical" evidence="5">
    <location>
        <begin position="119"/>
        <end position="140"/>
    </location>
</feature>